<reference evidence="4" key="1">
    <citation type="submission" date="2023-06" db="EMBL/GenBank/DDBJ databases">
        <title>Genomic analysis of the entomopathogenic nematode Steinernema hermaphroditum.</title>
        <authorList>
            <person name="Schwarz E.M."/>
            <person name="Heppert J.K."/>
            <person name="Baniya A."/>
            <person name="Schwartz H.T."/>
            <person name="Tan C.-H."/>
            <person name="Antoshechkin I."/>
            <person name="Sternberg P.W."/>
            <person name="Goodrich-Blair H."/>
            <person name="Dillman A.R."/>
        </authorList>
    </citation>
    <scope>NUCLEOTIDE SEQUENCE</scope>
    <source>
        <strain evidence="4">PS9179</strain>
        <tissue evidence="4">Whole animal</tissue>
    </source>
</reference>
<dbReference type="Proteomes" id="UP001175271">
    <property type="component" value="Unassembled WGS sequence"/>
</dbReference>
<evidence type="ECO:0000256" key="2">
    <source>
        <dbReference type="SAM" id="MobiDB-lite"/>
    </source>
</evidence>
<feature type="chain" id="PRO_5041454805" description="Activin types I and II receptor domain-containing protein" evidence="3">
    <location>
        <begin position="19"/>
        <end position="329"/>
    </location>
</feature>
<sequence length="329" mass="37563">MSPLVFLFVISLIGSSKALKCHCLPTGHVPQNCTKEATCNAGEGFGCTVSHFFYHGTSAGEWERHCQAEAPKSEEPICSEKNVTGYLVRSCTCFTDLCNVMPMNAFLEDQTFTTTTTTTIYQILNMEITCACVEERRIFSPEEEESLLCRNELPSPLSEDSPIPEEQLEDLLEEAQAECDDLQERCDELEDYVIELQNQKQQLEDSVTSLKHNIAHVAAEKTILRTMHTRSKRRNAILQLEIKHLKSDAKEMKEKNEQTREDLERENMELRKVIQEWELWASQNSSKSASDSSEDPDESGEDEDIIVEKVVRKRRMEPSDTVPGKRSRY</sequence>
<dbReference type="AlphaFoldDB" id="A0AA39LRL5"/>
<evidence type="ECO:0000256" key="3">
    <source>
        <dbReference type="SAM" id="SignalP"/>
    </source>
</evidence>
<keyword evidence="5" id="KW-1185">Reference proteome</keyword>
<feature type="region of interest" description="Disordered" evidence="2">
    <location>
        <begin position="282"/>
        <end position="329"/>
    </location>
</feature>
<feature type="signal peptide" evidence="3">
    <location>
        <begin position="1"/>
        <end position="18"/>
    </location>
</feature>
<evidence type="ECO:0000313" key="4">
    <source>
        <dbReference type="EMBL" id="KAK0407102.1"/>
    </source>
</evidence>
<keyword evidence="3" id="KW-0732">Signal</keyword>
<organism evidence="4 5">
    <name type="scientific">Steinernema hermaphroditum</name>
    <dbReference type="NCBI Taxonomy" id="289476"/>
    <lineage>
        <taxon>Eukaryota</taxon>
        <taxon>Metazoa</taxon>
        <taxon>Ecdysozoa</taxon>
        <taxon>Nematoda</taxon>
        <taxon>Chromadorea</taxon>
        <taxon>Rhabditida</taxon>
        <taxon>Tylenchina</taxon>
        <taxon>Panagrolaimomorpha</taxon>
        <taxon>Strongyloidoidea</taxon>
        <taxon>Steinernematidae</taxon>
        <taxon>Steinernema</taxon>
    </lineage>
</organism>
<feature type="compositionally biased region" description="Low complexity" evidence="2">
    <location>
        <begin position="282"/>
        <end position="291"/>
    </location>
</feature>
<feature type="coiled-coil region" evidence="1">
    <location>
        <begin position="165"/>
        <end position="280"/>
    </location>
</feature>
<evidence type="ECO:0008006" key="6">
    <source>
        <dbReference type="Google" id="ProtNLM"/>
    </source>
</evidence>
<evidence type="ECO:0000313" key="5">
    <source>
        <dbReference type="Proteomes" id="UP001175271"/>
    </source>
</evidence>
<feature type="compositionally biased region" description="Acidic residues" evidence="2">
    <location>
        <begin position="292"/>
        <end position="305"/>
    </location>
</feature>
<gene>
    <name evidence="4" type="ORF">QR680_018998</name>
</gene>
<name>A0AA39LRL5_9BILA</name>
<accession>A0AA39LRL5</accession>
<proteinExistence type="predicted"/>
<comment type="caution">
    <text evidence="4">The sequence shown here is derived from an EMBL/GenBank/DDBJ whole genome shotgun (WGS) entry which is preliminary data.</text>
</comment>
<dbReference type="EMBL" id="JAUCMV010000004">
    <property type="protein sequence ID" value="KAK0407102.1"/>
    <property type="molecule type" value="Genomic_DNA"/>
</dbReference>
<protein>
    <recommendedName>
        <fullName evidence="6">Activin types I and II receptor domain-containing protein</fullName>
    </recommendedName>
</protein>
<evidence type="ECO:0000256" key="1">
    <source>
        <dbReference type="SAM" id="Coils"/>
    </source>
</evidence>
<keyword evidence="1" id="KW-0175">Coiled coil</keyword>